<evidence type="ECO:0000313" key="7">
    <source>
        <dbReference type="Proteomes" id="UP000314986"/>
    </source>
</evidence>
<sequence>IIIIIINLAFDIALFTNWYFSFSFSEICNTWGSGGFRTFEDKFYYLSSECKFVMSRQCKDSSEDFNVQIRRGSNGILEHIFMKIEGVTIIVDEGIISVKDQDFFQKKLFLLTVSLFLIYFSISLKSCLVITILFLLCEQRHIIASYCLVQGCYQTSRCEINNFYISAEYICPGNQIYNKAGSSCVQTCTDPNPLLHCDNGVITCDCPKGTVLNNIKNNNQCIDIEQCPCVFGGVIFEPGETRNTSCQSCTCKSGNWNCFAFNCPGRCKFEEGTYITTFDQKCYNLRGDCSYIAASVCEIIIFQQCSMFIQFATTFGLKMQVQISPIMQLYISLPTDAQGTTTGLCGNFNGNADDDFTSSQQIIEPTSVAFAQSWEIGDCTKERDPPSCISSENGNVPIKYCLLLQYRNICKETACVCQNIDECICAALGAYAHECAAHGIIVADWNGDTCTKCPETQVFGYDMRACNRTCRSLSDDDYTCEVEDVPVYGCGCPQGKYMNENQKCVESKDCACYKKGIFFKPGYSNKNCYCEDGKMICVEPSTTTKKRNQTMKIMQNMFSFTKPSKCVPGCACPEGLVENDKGECVQLKTCTCSWGGEIYSAGSTINQDCNKCTCENGEWKCSKKLCPKTCEVYGEGHYKTFDGKRYAFDGNCRYIYVEDQCKGELGSFQIITESLPCCEKGVICSRSDKEVILKEDEHINCTDDFCSVYTVGLYLVLTFSDGITVTWDKRTRLSVTLDPRWKDKVCGLCGNFNLNTEDDLTTKGNYLVADVVEFGNSWKADSMCSDVSEQKFPCERNPYCEAWAHRKCGIIKESTFQHCHKKVDNKPYYDACIQEACACDMEGKYLGFCTSVAVYAEACNKAGVCIDWRTPDLCRKYQLFYS</sequence>
<dbReference type="Pfam" id="PF00094">
    <property type="entry name" value="VWD"/>
    <property type="match status" value="3"/>
</dbReference>
<accession>A0A4W3IW13</accession>
<keyword evidence="4" id="KW-1133">Transmembrane helix</keyword>
<dbReference type="InterPro" id="IPR001846">
    <property type="entry name" value="VWF_type-D"/>
</dbReference>
<dbReference type="SMART" id="SM00832">
    <property type="entry name" value="C8"/>
    <property type="match status" value="2"/>
</dbReference>
<dbReference type="Pfam" id="PF08742">
    <property type="entry name" value="C8"/>
    <property type="match status" value="2"/>
</dbReference>
<dbReference type="PROSITE" id="PS51233">
    <property type="entry name" value="VWFD"/>
    <property type="match status" value="2"/>
</dbReference>
<dbReference type="Gene3D" id="2.10.25.10">
    <property type="entry name" value="Laminin"/>
    <property type="match status" value="2"/>
</dbReference>
<dbReference type="OMA" id="CIDKTAC"/>
<dbReference type="PANTHER" id="PTHR11339">
    <property type="entry name" value="EXTRACELLULAR MATRIX GLYCOPROTEIN RELATED"/>
    <property type="match status" value="1"/>
</dbReference>
<keyword evidence="4" id="KW-0472">Membrane</keyword>
<dbReference type="SMART" id="SM00216">
    <property type="entry name" value="VWD"/>
    <property type="match status" value="2"/>
</dbReference>
<feature type="domain" description="VWFD" evidence="5">
    <location>
        <begin position="26"/>
        <end position="389"/>
    </location>
</feature>
<reference evidence="6" key="4">
    <citation type="submission" date="2025-08" db="UniProtKB">
        <authorList>
            <consortium name="Ensembl"/>
        </authorList>
    </citation>
    <scope>IDENTIFICATION</scope>
</reference>
<evidence type="ECO:0000256" key="1">
    <source>
        <dbReference type="ARBA" id="ARBA00022737"/>
    </source>
</evidence>
<evidence type="ECO:0000259" key="5">
    <source>
        <dbReference type="PROSITE" id="PS51233"/>
    </source>
</evidence>
<dbReference type="SUPFAM" id="SSF57567">
    <property type="entry name" value="Serine protease inhibitors"/>
    <property type="match status" value="3"/>
</dbReference>
<dbReference type="InterPro" id="IPR001007">
    <property type="entry name" value="VWF_dom"/>
</dbReference>
<dbReference type="SUPFAM" id="SSF57603">
    <property type="entry name" value="FnI-like domain"/>
    <property type="match status" value="1"/>
</dbReference>
<dbReference type="PANTHER" id="PTHR11339:SF408">
    <property type="entry name" value="MUCIN-5B"/>
    <property type="match status" value="1"/>
</dbReference>
<organism evidence="6 7">
    <name type="scientific">Callorhinchus milii</name>
    <name type="common">Ghost shark</name>
    <dbReference type="NCBI Taxonomy" id="7868"/>
    <lineage>
        <taxon>Eukaryota</taxon>
        <taxon>Metazoa</taxon>
        <taxon>Chordata</taxon>
        <taxon>Craniata</taxon>
        <taxon>Vertebrata</taxon>
        <taxon>Chondrichthyes</taxon>
        <taxon>Holocephali</taxon>
        <taxon>Chimaeriformes</taxon>
        <taxon>Callorhinchidae</taxon>
        <taxon>Callorhinchus</taxon>
    </lineage>
</organism>
<keyword evidence="3" id="KW-0325">Glycoprotein</keyword>
<dbReference type="GO" id="GO:0005615">
    <property type="term" value="C:extracellular space"/>
    <property type="evidence" value="ECO:0007669"/>
    <property type="project" value="TreeGrafter"/>
</dbReference>
<keyword evidence="1" id="KW-0677">Repeat</keyword>
<dbReference type="SMART" id="SM00215">
    <property type="entry name" value="VWC_out"/>
    <property type="match status" value="2"/>
</dbReference>
<reference evidence="7" key="3">
    <citation type="journal article" date="2014" name="Nature">
        <title>Elephant shark genome provides unique insights into gnathostome evolution.</title>
        <authorList>
            <consortium name="International Elephant Shark Genome Sequencing Consortium"/>
            <person name="Venkatesh B."/>
            <person name="Lee A.P."/>
            <person name="Ravi V."/>
            <person name="Maurya A.K."/>
            <person name="Lian M.M."/>
            <person name="Swann J.B."/>
            <person name="Ohta Y."/>
            <person name="Flajnik M.F."/>
            <person name="Sutoh Y."/>
            <person name="Kasahara M."/>
            <person name="Hoon S."/>
            <person name="Gangu V."/>
            <person name="Roy S.W."/>
            <person name="Irimia M."/>
            <person name="Korzh V."/>
            <person name="Kondrychyn I."/>
            <person name="Lim Z.W."/>
            <person name="Tay B.H."/>
            <person name="Tohari S."/>
            <person name="Kong K.W."/>
            <person name="Ho S."/>
            <person name="Lorente-Galdos B."/>
            <person name="Quilez J."/>
            <person name="Marques-Bonet T."/>
            <person name="Raney B.J."/>
            <person name="Ingham P.W."/>
            <person name="Tay A."/>
            <person name="Hillier L.W."/>
            <person name="Minx P."/>
            <person name="Boehm T."/>
            <person name="Wilson R.K."/>
            <person name="Brenner S."/>
            <person name="Warren W.C."/>
        </authorList>
    </citation>
    <scope>NUCLEOTIDE SEQUENCE [LARGE SCALE GENOMIC DNA]</scope>
</reference>
<reference evidence="7" key="2">
    <citation type="journal article" date="2007" name="PLoS Biol.">
        <title>Survey sequencing and comparative analysis of the elephant shark (Callorhinchus milii) genome.</title>
        <authorList>
            <person name="Venkatesh B."/>
            <person name="Kirkness E.F."/>
            <person name="Loh Y.H."/>
            <person name="Halpern A.L."/>
            <person name="Lee A.P."/>
            <person name="Johnson J."/>
            <person name="Dandona N."/>
            <person name="Viswanathan L.D."/>
            <person name="Tay A."/>
            <person name="Venter J.C."/>
            <person name="Strausberg R.L."/>
            <person name="Brenner S."/>
        </authorList>
    </citation>
    <scope>NUCLEOTIDE SEQUENCE [LARGE SCALE GENOMIC DNA]</scope>
</reference>
<proteinExistence type="predicted"/>
<dbReference type="InterPro" id="IPR002919">
    <property type="entry name" value="TIL_dom"/>
</dbReference>
<dbReference type="Proteomes" id="UP000314986">
    <property type="component" value="Unassembled WGS sequence"/>
</dbReference>
<dbReference type="GeneTree" id="ENSGT00940000164528"/>
<dbReference type="InterPro" id="IPR014853">
    <property type="entry name" value="VWF/SSPO/ZAN-like_Cys-rich_dom"/>
</dbReference>
<dbReference type="FunFam" id="2.10.25.10:FF:000674">
    <property type="entry name" value="Mucin-2"/>
    <property type="match status" value="1"/>
</dbReference>
<dbReference type="CDD" id="cd19941">
    <property type="entry name" value="TIL"/>
    <property type="match status" value="3"/>
</dbReference>
<reference evidence="7" key="1">
    <citation type="journal article" date="2006" name="Science">
        <title>Ancient noncoding elements conserved in the human genome.</title>
        <authorList>
            <person name="Venkatesh B."/>
            <person name="Kirkness E.F."/>
            <person name="Loh Y.H."/>
            <person name="Halpern A.L."/>
            <person name="Lee A.P."/>
            <person name="Johnson J."/>
            <person name="Dandona N."/>
            <person name="Viswanathan L.D."/>
            <person name="Tay A."/>
            <person name="Venter J.C."/>
            <person name="Strausberg R.L."/>
            <person name="Brenner S."/>
        </authorList>
    </citation>
    <scope>NUCLEOTIDE SEQUENCE [LARGE SCALE GENOMIC DNA]</scope>
</reference>
<dbReference type="AlphaFoldDB" id="A0A4W3IW13"/>
<evidence type="ECO:0000256" key="2">
    <source>
        <dbReference type="ARBA" id="ARBA00023157"/>
    </source>
</evidence>
<dbReference type="Pfam" id="PF01826">
    <property type="entry name" value="TIL"/>
    <property type="match status" value="1"/>
</dbReference>
<keyword evidence="7" id="KW-1185">Reference proteome</keyword>
<reference evidence="6" key="5">
    <citation type="submission" date="2025-09" db="UniProtKB">
        <authorList>
            <consortium name="Ensembl"/>
        </authorList>
    </citation>
    <scope>IDENTIFICATION</scope>
</reference>
<feature type="transmembrane region" description="Helical" evidence="4">
    <location>
        <begin position="108"/>
        <end position="136"/>
    </location>
</feature>
<keyword evidence="2" id="KW-1015">Disulfide bond</keyword>
<feature type="domain" description="VWFD" evidence="5">
    <location>
        <begin position="628"/>
        <end position="785"/>
    </location>
</feature>
<dbReference type="InterPro" id="IPR050780">
    <property type="entry name" value="Mucin_vWF_Thrombospondin_sf"/>
</dbReference>
<dbReference type="Ensembl" id="ENSCMIT00000035284.1">
    <property type="protein sequence ID" value="ENSCMIP00000034764.1"/>
    <property type="gene ID" value="ENSCMIG00000014725.1"/>
</dbReference>
<evidence type="ECO:0000256" key="3">
    <source>
        <dbReference type="ARBA" id="ARBA00023180"/>
    </source>
</evidence>
<evidence type="ECO:0000313" key="6">
    <source>
        <dbReference type="Ensembl" id="ENSCMIP00000034764.1"/>
    </source>
</evidence>
<dbReference type="GO" id="GO:0031012">
    <property type="term" value="C:extracellular matrix"/>
    <property type="evidence" value="ECO:0007669"/>
    <property type="project" value="TreeGrafter"/>
</dbReference>
<name>A0A4W3IW13_CALMI</name>
<dbReference type="InParanoid" id="A0A4W3IW13"/>
<dbReference type="InterPro" id="IPR036084">
    <property type="entry name" value="Ser_inhib-like_sf"/>
</dbReference>
<protein>
    <recommendedName>
        <fullName evidence="5">VWFD domain-containing protein</fullName>
    </recommendedName>
</protein>
<keyword evidence="4" id="KW-0812">Transmembrane</keyword>
<evidence type="ECO:0000256" key="4">
    <source>
        <dbReference type="SAM" id="Phobius"/>
    </source>
</evidence>
<dbReference type="STRING" id="7868.ENSCMIP00000034764"/>